<protein>
    <submittedName>
        <fullName evidence="1">Uncharacterized protein</fullName>
    </submittedName>
</protein>
<dbReference type="KEGG" id="ang:An13g02630"/>
<gene>
    <name evidence="1" type="ORF">An13g02630</name>
</gene>
<sequence>MAIHLVSSGVRIDAWFSLSLSTSLRSVQGISSVDGNQERTGRVIYASLRLIQQWAVLSLQVPILGSEYIAISVIQENNAEALHQVKLSGSSEDTVHFSAKAGAFVAQCFYPSLDQFLKLSIVGGCDTRMMTGSGKFVSLNGKVRFHVINTIKDFDWVKVNKYAEE</sequence>
<name>A0AAJ8BQQ7_ASPNG</name>
<dbReference type="AlphaFoldDB" id="A0AAJ8BQQ7"/>
<proteinExistence type="predicted"/>
<organism evidence="1">
    <name type="scientific">Aspergillus niger</name>
    <dbReference type="NCBI Taxonomy" id="5061"/>
    <lineage>
        <taxon>Eukaryota</taxon>
        <taxon>Fungi</taxon>
        <taxon>Dikarya</taxon>
        <taxon>Ascomycota</taxon>
        <taxon>Pezizomycotina</taxon>
        <taxon>Eurotiomycetes</taxon>
        <taxon>Eurotiomycetidae</taxon>
        <taxon>Eurotiales</taxon>
        <taxon>Aspergillaceae</taxon>
        <taxon>Aspergillus</taxon>
        <taxon>Aspergillus subgen. Circumdati</taxon>
    </lineage>
</organism>
<dbReference type="RefSeq" id="XP_059602127.1">
    <property type="nucleotide sequence ID" value="XM_059743906.1"/>
</dbReference>
<reference evidence="1" key="2">
    <citation type="submission" date="2025-08" db="UniProtKB">
        <authorList>
            <consortium name="RefSeq"/>
        </authorList>
    </citation>
    <scope>IDENTIFICATION</scope>
</reference>
<dbReference type="VEuPathDB" id="FungiDB:An13g02630"/>
<dbReference type="GeneID" id="84592844"/>
<evidence type="ECO:0000313" key="1">
    <source>
        <dbReference type="RefSeq" id="XP_059602127.1"/>
    </source>
</evidence>
<accession>A0AAJ8BQQ7</accession>
<reference evidence="1" key="1">
    <citation type="submission" date="2025-02" db="EMBL/GenBank/DDBJ databases">
        <authorList>
            <consortium name="NCBI Genome Project"/>
        </authorList>
    </citation>
    <scope>NUCLEOTIDE SEQUENCE</scope>
</reference>